<reference evidence="2" key="1">
    <citation type="submission" date="2021-01" db="EMBL/GenBank/DDBJ databases">
        <title>Whole genome shotgun sequence of Virgisporangium aurantiacum NBRC 16421.</title>
        <authorList>
            <person name="Komaki H."/>
            <person name="Tamura T."/>
        </authorList>
    </citation>
    <scope>NUCLEOTIDE SEQUENCE</scope>
    <source>
        <strain evidence="2">NBRC 16421</strain>
    </source>
</reference>
<evidence type="ECO:0000313" key="3">
    <source>
        <dbReference type="Proteomes" id="UP000612585"/>
    </source>
</evidence>
<gene>
    <name evidence="2" type="ORF">Vau01_055290</name>
</gene>
<sequence>MRAFAVRAETVRSSDPHPQGVPTVKTLLSTRPGKWLATAAMSLALTGGGLAVAAPASADQIGQAPTASNITGNGSFSVSSSSISGLVTGFGGGTAYYPTTAGTYPVVSISPGFTARWSSISWLGPRLASWGFVVVGIETNSTLDQPASRGQQLIAALNWAVGSSAPSAVRSRADGSRRGVAGHSMGGGGSLEALSASSNIQAAVPIAPWNSDKSWTEVSEAVMIVGGQADTIAPVASHSIPFYNSVRGPKGYVELTGASHFFPQSTNATLSRAIVSWFKRYLNQDTRFTPFTCGFSGVAVSDFRSNAC</sequence>
<accession>A0A8J3ZB20</accession>
<feature type="domain" description="PET hydrolase/cutinase-like" evidence="1">
    <location>
        <begin position="54"/>
        <end position="305"/>
    </location>
</feature>
<protein>
    <submittedName>
        <fullName evidence="2">Lipase</fullName>
    </submittedName>
</protein>
<dbReference type="InterPro" id="IPR041127">
    <property type="entry name" value="PET_hydrolase/cutinase-like"/>
</dbReference>
<proteinExistence type="predicted"/>
<evidence type="ECO:0000259" key="1">
    <source>
        <dbReference type="Pfam" id="PF12740"/>
    </source>
</evidence>
<comment type="caution">
    <text evidence="2">The sequence shown here is derived from an EMBL/GenBank/DDBJ whole genome shotgun (WGS) entry which is preliminary data.</text>
</comment>
<keyword evidence="3" id="KW-1185">Reference proteome</keyword>
<dbReference type="Gene3D" id="3.40.50.1820">
    <property type="entry name" value="alpha/beta hydrolase"/>
    <property type="match status" value="1"/>
</dbReference>
<evidence type="ECO:0000313" key="2">
    <source>
        <dbReference type="EMBL" id="GIJ58013.1"/>
    </source>
</evidence>
<dbReference type="Pfam" id="PF12740">
    <property type="entry name" value="PETase"/>
    <property type="match status" value="1"/>
</dbReference>
<organism evidence="2 3">
    <name type="scientific">Virgisporangium aurantiacum</name>
    <dbReference type="NCBI Taxonomy" id="175570"/>
    <lineage>
        <taxon>Bacteria</taxon>
        <taxon>Bacillati</taxon>
        <taxon>Actinomycetota</taxon>
        <taxon>Actinomycetes</taxon>
        <taxon>Micromonosporales</taxon>
        <taxon>Micromonosporaceae</taxon>
        <taxon>Virgisporangium</taxon>
    </lineage>
</organism>
<dbReference type="PANTHER" id="PTHR33428">
    <property type="entry name" value="CHLOROPHYLLASE-2, CHLOROPLASTIC"/>
    <property type="match status" value="1"/>
</dbReference>
<dbReference type="AlphaFoldDB" id="A0A8J3ZB20"/>
<dbReference type="PANTHER" id="PTHR33428:SF14">
    <property type="entry name" value="CARBOXYLESTERASE TYPE B DOMAIN-CONTAINING PROTEIN"/>
    <property type="match status" value="1"/>
</dbReference>
<dbReference type="SUPFAM" id="SSF53474">
    <property type="entry name" value="alpha/beta-Hydrolases"/>
    <property type="match status" value="1"/>
</dbReference>
<dbReference type="EMBL" id="BOPG01000033">
    <property type="protein sequence ID" value="GIJ58013.1"/>
    <property type="molecule type" value="Genomic_DNA"/>
</dbReference>
<dbReference type="Proteomes" id="UP000612585">
    <property type="component" value="Unassembled WGS sequence"/>
</dbReference>
<dbReference type="InterPro" id="IPR029058">
    <property type="entry name" value="AB_hydrolase_fold"/>
</dbReference>
<name>A0A8J3ZB20_9ACTN</name>